<keyword evidence="3" id="KW-1185">Reference proteome</keyword>
<sequence>MILKEASAVAADIAELEQLRASASHTHHAAIDKRLVRLRKGATGERSAAHFLNREFGNSESIGLVHDVRIAVGGDVAQIDHLIIHRFQQAAWLLETKSYSGRLSCDEHGDWTMWYGKKPTPVASPVNQARRQAILLRQWLDEAKVTTVRTITPVVLVSPTSSVKRKHLASDAHVVKSDNFGAWWLQQADKIGVVSALSMFGRHLANGMSAQDLTELGQRLSDAYVPAVRDWRKELSIPAKAIAPAAELTPSPAPMPAAFPHTIDTVHGAITIRELPDGRLALRSDTNEELISVVRGACKGKARWNPRFKNWVFDAELFDDIRVAIARKLDA</sequence>
<protein>
    <recommendedName>
        <fullName evidence="1">NERD domain-containing protein</fullName>
    </recommendedName>
</protein>
<dbReference type="Pfam" id="PF08378">
    <property type="entry name" value="NERD"/>
    <property type="match status" value="1"/>
</dbReference>
<organism evidence="2 3">
    <name type="scientific">Parapontixanthobacter aurantiacus</name>
    <dbReference type="NCBI Taxonomy" id="1463599"/>
    <lineage>
        <taxon>Bacteria</taxon>
        <taxon>Pseudomonadati</taxon>
        <taxon>Pseudomonadota</taxon>
        <taxon>Alphaproteobacteria</taxon>
        <taxon>Sphingomonadales</taxon>
        <taxon>Erythrobacteraceae</taxon>
        <taxon>Parapontixanthobacter</taxon>
    </lineage>
</organism>
<reference evidence="2 3" key="1">
    <citation type="submission" date="2019-12" db="EMBL/GenBank/DDBJ databases">
        <title>Genomic-based taxomic classification of the family Erythrobacteraceae.</title>
        <authorList>
            <person name="Xu L."/>
        </authorList>
    </citation>
    <scope>NUCLEOTIDE SEQUENCE [LARGE SCALE GENOMIC DNA]</scope>
    <source>
        <strain evidence="2 3">MCCC 1A09962</strain>
    </source>
</reference>
<dbReference type="AlphaFoldDB" id="A0A844ZHN2"/>
<name>A0A844ZHN2_9SPHN</name>
<accession>A0A844ZHN2</accession>
<dbReference type="Proteomes" id="UP000433104">
    <property type="component" value="Unassembled WGS sequence"/>
</dbReference>
<evidence type="ECO:0000259" key="1">
    <source>
        <dbReference type="PROSITE" id="PS50965"/>
    </source>
</evidence>
<evidence type="ECO:0000313" key="3">
    <source>
        <dbReference type="Proteomes" id="UP000433104"/>
    </source>
</evidence>
<feature type="domain" description="NERD" evidence="1">
    <location>
        <begin position="40"/>
        <end position="159"/>
    </location>
</feature>
<evidence type="ECO:0000313" key="2">
    <source>
        <dbReference type="EMBL" id="MXO86480.1"/>
    </source>
</evidence>
<proteinExistence type="predicted"/>
<dbReference type="PROSITE" id="PS50965">
    <property type="entry name" value="NERD"/>
    <property type="match status" value="1"/>
</dbReference>
<dbReference type="EMBL" id="WTYW01000003">
    <property type="protein sequence ID" value="MXO86480.1"/>
    <property type="molecule type" value="Genomic_DNA"/>
</dbReference>
<dbReference type="OrthoDB" id="7388945at2"/>
<dbReference type="InterPro" id="IPR011528">
    <property type="entry name" value="NERD"/>
</dbReference>
<dbReference type="RefSeq" id="WP_160683517.1">
    <property type="nucleotide sequence ID" value="NZ_WTYW01000003.1"/>
</dbReference>
<comment type="caution">
    <text evidence="2">The sequence shown here is derived from an EMBL/GenBank/DDBJ whole genome shotgun (WGS) entry which is preliminary data.</text>
</comment>
<gene>
    <name evidence="2" type="ORF">GRI38_10635</name>
</gene>